<keyword evidence="3" id="KW-1185">Reference proteome</keyword>
<feature type="region of interest" description="Disordered" evidence="1">
    <location>
        <begin position="244"/>
        <end position="311"/>
    </location>
</feature>
<gene>
    <name evidence="2" type="ORF">KQY15_03665</name>
</gene>
<evidence type="ECO:0000313" key="2">
    <source>
        <dbReference type="EMBL" id="MBV2128193.1"/>
    </source>
</evidence>
<evidence type="ECO:0000313" key="3">
    <source>
        <dbReference type="Proteomes" id="UP000704611"/>
    </source>
</evidence>
<dbReference type="Pfam" id="PF07083">
    <property type="entry name" value="DUF1351"/>
    <property type="match status" value="1"/>
</dbReference>
<feature type="compositionally biased region" description="Low complexity" evidence="1">
    <location>
        <begin position="286"/>
        <end position="311"/>
    </location>
</feature>
<reference evidence="2 3" key="1">
    <citation type="submission" date="2021-06" db="EMBL/GenBank/DDBJ databases">
        <title>Rheinheimera indica sp. nov., isolated from deep-sea sediment.</title>
        <authorList>
            <person name="Wang Z."/>
            <person name="Zhang X.-Y."/>
        </authorList>
    </citation>
    <scope>NUCLEOTIDE SEQUENCE [LARGE SCALE GENOMIC DNA]</scope>
    <source>
        <strain evidence="2 3">SM2107</strain>
    </source>
</reference>
<evidence type="ECO:0000256" key="1">
    <source>
        <dbReference type="SAM" id="MobiDB-lite"/>
    </source>
</evidence>
<dbReference type="EMBL" id="JAHRID010000001">
    <property type="protein sequence ID" value="MBV2128193.1"/>
    <property type="molecule type" value="Genomic_DNA"/>
</dbReference>
<accession>A0ABS6MHB4</accession>
<proteinExistence type="predicted"/>
<organism evidence="2 3">
    <name type="scientific">Arsukibacterium indicum</name>
    <dbReference type="NCBI Taxonomy" id="2848612"/>
    <lineage>
        <taxon>Bacteria</taxon>
        <taxon>Pseudomonadati</taxon>
        <taxon>Pseudomonadota</taxon>
        <taxon>Gammaproteobacteria</taxon>
        <taxon>Chromatiales</taxon>
        <taxon>Chromatiaceae</taxon>
        <taxon>Arsukibacterium</taxon>
    </lineage>
</organism>
<sequence length="375" mass="41356">MSAAEKIDFEQAQPTELVAKIKTPVVITGNFSQVRAYFVEELKKYDLVVTADTLADAKKLATDLNKTATEVKARGKAVIDEASAPIDEIKLQVKELAQLLLDGRKRITDQIAKFEDETRAKVTEALQAYLVEQGEAKGIQPEFQRATIDGLVTLGAITSTGKLTVKSKAAIDARIQDDLNLQQQTEMRLLKLENESHKAGLTVALERRHVETFLFANEQEYSTRLASLFEAEIQREQRAQAAMRIEAEQDQQRQIESEQRAAKAEADRKEAQRLQAEQKEKHDAEMAALRAQQAEQAAQQPAAVQQPAATQSPGTKFAYAPLETPKAAQFVTGLFEDAISAVADQPQTVTTYGIWTQAGGLIAIIHKGNVFNRAA</sequence>
<dbReference type="RefSeq" id="WP_217667286.1">
    <property type="nucleotide sequence ID" value="NZ_JAHRID010000001.1"/>
</dbReference>
<dbReference type="Proteomes" id="UP000704611">
    <property type="component" value="Unassembled WGS sequence"/>
</dbReference>
<name>A0ABS6MHB4_9GAMM</name>
<dbReference type="InterPro" id="IPR009785">
    <property type="entry name" value="Prophage_Lj928_Orf309"/>
</dbReference>
<feature type="compositionally biased region" description="Basic and acidic residues" evidence="1">
    <location>
        <begin position="245"/>
        <end position="285"/>
    </location>
</feature>
<protein>
    <submittedName>
        <fullName evidence="2">DUF1351 domain-containing protein</fullName>
    </submittedName>
</protein>
<comment type="caution">
    <text evidence="2">The sequence shown here is derived from an EMBL/GenBank/DDBJ whole genome shotgun (WGS) entry which is preliminary data.</text>
</comment>